<dbReference type="GO" id="GO:0051991">
    <property type="term" value="F:UDP-N-acetyl-D-glucosamine:N-acetylmuramoyl-L-alanyl-D-glutamyl-meso-2,6-diaminopimelyl-D-alanyl-D-alanine-diphosphoundecaprenol 4-beta-N-acetylglucosaminlytransferase activity"/>
    <property type="evidence" value="ECO:0007669"/>
    <property type="project" value="RHEA"/>
</dbReference>
<feature type="binding site" evidence="10">
    <location>
        <position position="124"/>
    </location>
    <ligand>
        <name>UDP-N-acetyl-alpha-D-glucosamine</name>
        <dbReference type="ChEBI" id="CHEBI:57705"/>
    </ligand>
</feature>
<name>A0A0B6X0P8_9BACT</name>
<evidence type="ECO:0000256" key="5">
    <source>
        <dbReference type="ARBA" id="ARBA00022960"/>
    </source>
</evidence>
<protein>
    <recommendedName>
        <fullName evidence="10">UDP-N-acetylglucosamine--N-acetylmuramyl-(pentapeptide) pyrophosphoryl-undecaprenol N-acetylglucosamine transferase</fullName>
        <ecNumber evidence="10">2.4.1.227</ecNumber>
    </recommendedName>
    <alternativeName>
        <fullName evidence="10">Undecaprenyl-PP-MurNAc-pentapeptide-UDPGlcNAc GlcNAc transferase</fullName>
    </alternativeName>
</protein>
<dbReference type="HAMAP" id="MF_00033">
    <property type="entry name" value="MurG"/>
    <property type="match status" value="1"/>
</dbReference>
<reference evidence="13 14" key="1">
    <citation type="submission" date="2013-12" db="EMBL/GenBank/DDBJ databases">
        <authorList>
            <person name="Stott M."/>
        </authorList>
    </citation>
    <scope>NUCLEOTIDE SEQUENCE [LARGE SCALE GENOMIC DNA]</scope>
    <source>
        <strain evidence="13 14">K22</strain>
    </source>
</reference>
<keyword evidence="14" id="KW-1185">Reference proteome</keyword>
<dbReference type="EMBL" id="CBXV010000008">
    <property type="protein sequence ID" value="CDM67083.1"/>
    <property type="molecule type" value="Genomic_DNA"/>
</dbReference>
<dbReference type="GO" id="GO:0050511">
    <property type="term" value="F:undecaprenyldiphospho-muramoylpentapeptide beta-N-acetylglucosaminyltransferase activity"/>
    <property type="evidence" value="ECO:0007669"/>
    <property type="project" value="UniProtKB-UniRule"/>
</dbReference>
<evidence type="ECO:0000313" key="14">
    <source>
        <dbReference type="Proteomes" id="UP000031518"/>
    </source>
</evidence>
<organism evidence="13 14">
    <name type="scientific">Pyrinomonas methylaliphatogenes</name>
    <dbReference type="NCBI Taxonomy" id="454194"/>
    <lineage>
        <taxon>Bacteria</taxon>
        <taxon>Pseudomonadati</taxon>
        <taxon>Acidobacteriota</taxon>
        <taxon>Blastocatellia</taxon>
        <taxon>Blastocatellales</taxon>
        <taxon>Pyrinomonadaceae</taxon>
        <taxon>Pyrinomonas</taxon>
    </lineage>
</organism>
<keyword evidence="8 10" id="KW-0131">Cell cycle</keyword>
<comment type="catalytic activity">
    <reaction evidence="10">
        <text>di-trans,octa-cis-undecaprenyl diphospho-N-acetyl-alpha-D-muramoyl-L-alanyl-D-glutamyl-meso-2,6-diaminopimeloyl-D-alanyl-D-alanine + UDP-N-acetyl-alpha-D-glucosamine = di-trans,octa-cis-undecaprenyl diphospho-[N-acetyl-alpha-D-glucosaminyl-(1-&gt;4)]-N-acetyl-alpha-D-muramoyl-L-alanyl-D-glutamyl-meso-2,6-diaminopimeloyl-D-alanyl-D-alanine + UDP + H(+)</text>
        <dbReference type="Rhea" id="RHEA:31227"/>
        <dbReference type="ChEBI" id="CHEBI:15378"/>
        <dbReference type="ChEBI" id="CHEBI:57705"/>
        <dbReference type="ChEBI" id="CHEBI:58223"/>
        <dbReference type="ChEBI" id="CHEBI:61387"/>
        <dbReference type="ChEBI" id="CHEBI:61388"/>
        <dbReference type="EC" id="2.4.1.227"/>
    </reaction>
</comment>
<comment type="caution">
    <text evidence="10">Lacks conserved residue(s) required for the propagation of feature annotation.</text>
</comment>
<dbReference type="InterPro" id="IPR007235">
    <property type="entry name" value="Glyco_trans_28_C"/>
</dbReference>
<dbReference type="Gene3D" id="3.40.50.2000">
    <property type="entry name" value="Glycogen Phosphorylase B"/>
    <property type="match status" value="2"/>
</dbReference>
<keyword evidence="6 10" id="KW-0573">Peptidoglycan synthesis</keyword>
<keyword evidence="5 10" id="KW-0133">Cell shape</keyword>
<dbReference type="EC" id="2.4.1.227" evidence="10"/>
<dbReference type="Pfam" id="PF03033">
    <property type="entry name" value="Glyco_transf_28"/>
    <property type="match status" value="1"/>
</dbReference>
<dbReference type="GO" id="GO:0071555">
    <property type="term" value="P:cell wall organization"/>
    <property type="evidence" value="ECO:0007669"/>
    <property type="project" value="UniProtKB-KW"/>
</dbReference>
<comment type="similarity">
    <text evidence="10">Belongs to the glycosyltransferase 28 family. MurG subfamily.</text>
</comment>
<dbReference type="Pfam" id="PF04101">
    <property type="entry name" value="Glyco_tran_28_C"/>
    <property type="match status" value="1"/>
</dbReference>
<dbReference type="PANTHER" id="PTHR21015:SF22">
    <property type="entry name" value="GLYCOSYLTRANSFERASE"/>
    <property type="match status" value="1"/>
</dbReference>
<feature type="binding site" evidence="10">
    <location>
        <begin position="10"/>
        <end position="12"/>
    </location>
    <ligand>
        <name>UDP-N-acetyl-alpha-D-glucosamine</name>
        <dbReference type="ChEBI" id="CHEBI:57705"/>
    </ligand>
</feature>
<evidence type="ECO:0000256" key="2">
    <source>
        <dbReference type="ARBA" id="ARBA00022618"/>
    </source>
</evidence>
<dbReference type="GO" id="GO:0009252">
    <property type="term" value="P:peptidoglycan biosynthetic process"/>
    <property type="evidence" value="ECO:0007669"/>
    <property type="project" value="UniProtKB-UniRule"/>
</dbReference>
<dbReference type="Proteomes" id="UP000031518">
    <property type="component" value="Unassembled WGS sequence"/>
</dbReference>
<feature type="binding site" evidence="10">
    <location>
        <position position="290"/>
    </location>
    <ligand>
        <name>UDP-N-acetyl-alpha-D-glucosamine</name>
        <dbReference type="ChEBI" id="CHEBI:57705"/>
    </ligand>
</feature>
<dbReference type="SUPFAM" id="SSF53756">
    <property type="entry name" value="UDP-Glycosyltransferase/glycogen phosphorylase"/>
    <property type="match status" value="1"/>
</dbReference>
<proteinExistence type="inferred from homology"/>
<keyword evidence="1 10" id="KW-1003">Cell membrane</keyword>
<feature type="binding site" evidence="10">
    <location>
        <position position="164"/>
    </location>
    <ligand>
        <name>UDP-N-acetyl-alpha-D-glucosamine</name>
        <dbReference type="ChEBI" id="CHEBI:57705"/>
    </ligand>
</feature>
<feature type="domain" description="Glycosyltransferase family 28 N-terminal" evidence="11">
    <location>
        <begin position="3"/>
        <end position="142"/>
    </location>
</feature>
<keyword evidence="3 10" id="KW-0328">Glycosyltransferase</keyword>
<dbReference type="GO" id="GO:0005975">
    <property type="term" value="P:carbohydrate metabolic process"/>
    <property type="evidence" value="ECO:0007669"/>
    <property type="project" value="InterPro"/>
</dbReference>
<dbReference type="InterPro" id="IPR004276">
    <property type="entry name" value="GlycoTrans_28_N"/>
</dbReference>
<comment type="subcellular location">
    <subcellularLocation>
        <location evidence="10">Cell membrane</location>
        <topology evidence="10">Peripheral membrane protein</topology>
        <orientation evidence="10">Cytoplasmic side</orientation>
    </subcellularLocation>
</comment>
<dbReference type="CDD" id="cd03785">
    <property type="entry name" value="GT28_MurG"/>
    <property type="match status" value="1"/>
</dbReference>
<feature type="binding site" evidence="10">
    <location>
        <position position="245"/>
    </location>
    <ligand>
        <name>UDP-N-acetyl-alpha-D-glucosamine</name>
        <dbReference type="ChEBI" id="CHEBI:57705"/>
    </ligand>
</feature>
<dbReference type="UniPathway" id="UPA00219"/>
<comment type="pathway">
    <text evidence="10">Cell wall biogenesis; peptidoglycan biosynthesis.</text>
</comment>
<evidence type="ECO:0000256" key="3">
    <source>
        <dbReference type="ARBA" id="ARBA00022676"/>
    </source>
</evidence>
<keyword evidence="9 10" id="KW-0961">Cell wall biogenesis/degradation</keyword>
<evidence type="ECO:0000313" key="13">
    <source>
        <dbReference type="EMBL" id="CDM67083.1"/>
    </source>
</evidence>
<reference evidence="13 14" key="2">
    <citation type="submission" date="2015-01" db="EMBL/GenBank/DDBJ databases">
        <title>Complete genome sequence of Pyrinomonas methylaliphatogenes type strain K22T.</title>
        <authorList>
            <person name="Lee K.C.Y."/>
            <person name="Power J.F."/>
            <person name="Dunfield P.F."/>
            <person name="Morgan X.C."/>
            <person name="Huttenhower C."/>
            <person name="Stott M.B."/>
        </authorList>
    </citation>
    <scope>NUCLEOTIDE SEQUENCE [LARGE SCALE GENOMIC DNA]</scope>
    <source>
        <strain evidence="13 14">K22</strain>
    </source>
</reference>
<accession>A0A0B6X0P8</accession>
<gene>
    <name evidence="10" type="primary">murG</name>
    <name evidence="13" type="ORF">PYK22_03132</name>
</gene>
<keyword evidence="7 10" id="KW-0472">Membrane</keyword>
<keyword evidence="4 10" id="KW-0808">Transferase</keyword>
<evidence type="ECO:0000256" key="8">
    <source>
        <dbReference type="ARBA" id="ARBA00023306"/>
    </source>
</evidence>
<evidence type="ECO:0000256" key="10">
    <source>
        <dbReference type="HAMAP-Rule" id="MF_00033"/>
    </source>
</evidence>
<dbReference type="PANTHER" id="PTHR21015">
    <property type="entry name" value="UDP-N-ACETYLGLUCOSAMINE--N-ACETYLMURAMYL-(PENTAPEPTIDE) PYROPHOSPHORYL-UNDECAPRENOL N-ACETYLGLUCOSAMINE TRANSFERASE 1"/>
    <property type="match status" value="1"/>
</dbReference>
<keyword evidence="2 10" id="KW-0132">Cell division</keyword>
<dbReference type="GO" id="GO:0051301">
    <property type="term" value="P:cell division"/>
    <property type="evidence" value="ECO:0007669"/>
    <property type="project" value="UniProtKB-KW"/>
</dbReference>
<dbReference type="STRING" id="454194.PYK22_03132"/>
<comment type="function">
    <text evidence="10">Cell wall formation. Catalyzes the transfer of a GlcNAc subunit on undecaprenyl-pyrophosphoryl-MurNAc-pentapeptide (lipid intermediate I) to form undecaprenyl-pyrophosphoryl-MurNAc-(pentapeptide)GlcNAc (lipid intermediate II).</text>
</comment>
<evidence type="ECO:0000259" key="11">
    <source>
        <dbReference type="Pfam" id="PF03033"/>
    </source>
</evidence>
<dbReference type="AlphaFoldDB" id="A0A0B6X0P8"/>
<feature type="domain" description="Glycosyl transferase family 28 C-terminal" evidence="12">
    <location>
        <begin position="182"/>
        <end position="348"/>
    </location>
</feature>
<dbReference type="NCBIfam" id="TIGR01133">
    <property type="entry name" value="murG"/>
    <property type="match status" value="1"/>
</dbReference>
<evidence type="ECO:0000256" key="9">
    <source>
        <dbReference type="ARBA" id="ARBA00023316"/>
    </source>
</evidence>
<dbReference type="InterPro" id="IPR006009">
    <property type="entry name" value="GlcNAc_MurG"/>
</dbReference>
<evidence type="ECO:0000259" key="12">
    <source>
        <dbReference type="Pfam" id="PF04101"/>
    </source>
</evidence>
<evidence type="ECO:0000256" key="6">
    <source>
        <dbReference type="ARBA" id="ARBA00022984"/>
    </source>
</evidence>
<sequence length="362" mass="39920">MRVMIAAGGTGGHIYPGIAVAKEILRRDPRARIRFVGTRRGLEARIVAHAGFDLDFIEIGGLKAVGLRARARSLWQLPSSFLAARRLIAAFAPDVVIGTGGYVTGPVLLAAWSRRVPTLVMESNALPGWTNRVLARFVDAAAVTFAESLRFFRGKGVVTGNPVRPEFFDIPPKRRDPSRFSLLVFGGSQGARAINQAMVAALDRLAERRAVLRIRHQTGDADYDWVRAEYERKGWRDRCDIRRYIDDMVAAFAEADLIICRAGATTTAELVAAGKAAIMIPFPFAADDHQRRNAEALEKAGAARMILQKDLSGESLANEIGKLMDHPERITAMEEASRKLARRDAAARIVDLVERLIKERKV</sequence>
<evidence type="ECO:0000256" key="1">
    <source>
        <dbReference type="ARBA" id="ARBA00022475"/>
    </source>
</evidence>
<evidence type="ECO:0000256" key="7">
    <source>
        <dbReference type="ARBA" id="ARBA00023136"/>
    </source>
</evidence>
<evidence type="ECO:0000256" key="4">
    <source>
        <dbReference type="ARBA" id="ARBA00022679"/>
    </source>
</evidence>
<dbReference type="GO" id="GO:0005886">
    <property type="term" value="C:plasma membrane"/>
    <property type="evidence" value="ECO:0007669"/>
    <property type="project" value="UniProtKB-SubCell"/>
</dbReference>
<feature type="binding site" evidence="10">
    <location>
        <position position="188"/>
    </location>
    <ligand>
        <name>UDP-N-acetyl-alpha-D-glucosamine</name>
        <dbReference type="ChEBI" id="CHEBI:57705"/>
    </ligand>
</feature>
<dbReference type="GO" id="GO:0008360">
    <property type="term" value="P:regulation of cell shape"/>
    <property type="evidence" value="ECO:0007669"/>
    <property type="project" value="UniProtKB-KW"/>
</dbReference>